<dbReference type="CDD" id="cd17299">
    <property type="entry name" value="acetolactate_decarboxylase"/>
    <property type="match status" value="1"/>
</dbReference>
<dbReference type="EC" id="4.1.1.5" evidence="4 9"/>
<dbReference type="UniPathway" id="UPA00626">
    <property type="reaction ID" value="UER00678"/>
</dbReference>
<comment type="catalytic activity">
    <reaction evidence="1 9">
        <text>(2S)-2-acetolactate + H(+) = (R)-acetoin + CO2</text>
        <dbReference type="Rhea" id="RHEA:21580"/>
        <dbReference type="ChEBI" id="CHEBI:15378"/>
        <dbReference type="ChEBI" id="CHEBI:15686"/>
        <dbReference type="ChEBI" id="CHEBI:16526"/>
        <dbReference type="ChEBI" id="CHEBI:58476"/>
        <dbReference type="EC" id="4.1.1.5"/>
    </reaction>
</comment>
<evidence type="ECO:0000256" key="8">
    <source>
        <dbReference type="ARBA" id="ARBA00023239"/>
    </source>
</evidence>
<dbReference type="InterPro" id="IPR005128">
    <property type="entry name" value="Acetolactate_a_deCO2ase"/>
</dbReference>
<dbReference type="Proteomes" id="UP000317369">
    <property type="component" value="Chromosome"/>
</dbReference>
<evidence type="ECO:0000256" key="9">
    <source>
        <dbReference type="PIRNR" id="PIRNR001332"/>
    </source>
</evidence>
<evidence type="ECO:0000256" key="2">
    <source>
        <dbReference type="ARBA" id="ARBA00005170"/>
    </source>
</evidence>
<evidence type="ECO:0000256" key="5">
    <source>
        <dbReference type="ARBA" id="ARBA00020164"/>
    </source>
</evidence>
<protein>
    <recommendedName>
        <fullName evidence="5 9">Alpha-acetolactate decarboxylase</fullName>
        <ecNumber evidence="4 9">4.1.1.5</ecNumber>
    </recommendedName>
</protein>
<dbReference type="EMBL" id="CP036425">
    <property type="protein sequence ID" value="QDU35540.1"/>
    <property type="molecule type" value="Genomic_DNA"/>
</dbReference>
<keyword evidence="6 9" id="KW-0210">Decarboxylase</keyword>
<sequence>MKRTLSLFTIATVVAVGVGCETTSKVKTQKVGSVNQIGTAQALEIGAYQGQMTVAELQSYGDFGIGVAENLNGELIMLDGELYQSCVGDELTKPAPTVQTPFATVTHFSSQKSWPVSNTMTYSDFEKLLDDQVINPEHVNAIKFTGTFDTVRYRCLTLTQNYVPYDQAVKNEHVYENDNVKGTLVGFYYPPFMGELNFKRYTFHFIQDDARHGGHLVDAKLRTGKVEMMELPDMYIMTGNVKPPLVSPR</sequence>
<dbReference type="Gene3D" id="3.30.1330.80">
    <property type="entry name" value="Hypothetical protein, similar to alpha- acetolactate decarboxylase, domain 2"/>
    <property type="match status" value="2"/>
</dbReference>
<proteinExistence type="inferred from homology"/>
<dbReference type="OrthoDB" id="8612680at2"/>
<evidence type="ECO:0000256" key="4">
    <source>
        <dbReference type="ARBA" id="ARBA00013204"/>
    </source>
</evidence>
<evidence type="ECO:0000313" key="10">
    <source>
        <dbReference type="EMBL" id="QDU35540.1"/>
    </source>
</evidence>
<dbReference type="PANTHER" id="PTHR35524">
    <property type="entry name" value="ALPHA-ACETOLACTATE DECARBOXYLASE"/>
    <property type="match status" value="1"/>
</dbReference>
<dbReference type="GO" id="GO:0047605">
    <property type="term" value="F:acetolactate decarboxylase activity"/>
    <property type="evidence" value="ECO:0007669"/>
    <property type="project" value="UniProtKB-UniRule"/>
</dbReference>
<organism evidence="10 11">
    <name type="scientific">Poriferisphaera corsica</name>
    <dbReference type="NCBI Taxonomy" id="2528020"/>
    <lineage>
        <taxon>Bacteria</taxon>
        <taxon>Pseudomonadati</taxon>
        <taxon>Planctomycetota</taxon>
        <taxon>Phycisphaerae</taxon>
        <taxon>Phycisphaerales</taxon>
        <taxon>Phycisphaeraceae</taxon>
        <taxon>Poriferisphaera</taxon>
    </lineage>
</organism>
<keyword evidence="11" id="KW-1185">Reference proteome</keyword>
<evidence type="ECO:0000256" key="1">
    <source>
        <dbReference type="ARBA" id="ARBA00001784"/>
    </source>
</evidence>
<dbReference type="GO" id="GO:0045151">
    <property type="term" value="P:acetoin biosynthetic process"/>
    <property type="evidence" value="ECO:0007669"/>
    <property type="project" value="UniProtKB-UniRule"/>
</dbReference>
<dbReference type="Pfam" id="PF03306">
    <property type="entry name" value="AAL_decarboxy"/>
    <property type="match status" value="1"/>
</dbReference>
<evidence type="ECO:0000256" key="7">
    <source>
        <dbReference type="ARBA" id="ARBA00023061"/>
    </source>
</evidence>
<accession>A0A517YZ74</accession>
<dbReference type="PIRSF" id="PIRSF001332">
    <property type="entry name" value="Acetolac_decarb"/>
    <property type="match status" value="1"/>
</dbReference>
<reference evidence="10 11" key="1">
    <citation type="submission" date="2019-02" db="EMBL/GenBank/DDBJ databases">
        <title>Deep-cultivation of Planctomycetes and their phenomic and genomic characterization uncovers novel biology.</title>
        <authorList>
            <person name="Wiegand S."/>
            <person name="Jogler M."/>
            <person name="Boedeker C."/>
            <person name="Pinto D."/>
            <person name="Vollmers J."/>
            <person name="Rivas-Marin E."/>
            <person name="Kohn T."/>
            <person name="Peeters S.H."/>
            <person name="Heuer A."/>
            <person name="Rast P."/>
            <person name="Oberbeckmann S."/>
            <person name="Bunk B."/>
            <person name="Jeske O."/>
            <person name="Meyerdierks A."/>
            <person name="Storesund J.E."/>
            <person name="Kallscheuer N."/>
            <person name="Luecker S."/>
            <person name="Lage O.M."/>
            <person name="Pohl T."/>
            <person name="Merkel B.J."/>
            <person name="Hornburger P."/>
            <person name="Mueller R.-W."/>
            <person name="Bruemmer F."/>
            <person name="Labrenz M."/>
            <person name="Spormann A.M."/>
            <person name="Op den Camp H."/>
            <person name="Overmann J."/>
            <person name="Amann R."/>
            <person name="Jetten M.S.M."/>
            <person name="Mascher T."/>
            <person name="Medema M.H."/>
            <person name="Devos D.P."/>
            <person name="Kaster A.-K."/>
            <person name="Ovreas L."/>
            <person name="Rohde M."/>
            <person name="Galperin M.Y."/>
            <person name="Jogler C."/>
        </authorList>
    </citation>
    <scope>NUCLEOTIDE SEQUENCE [LARGE SCALE GENOMIC DNA]</scope>
    <source>
        <strain evidence="10 11">KS4</strain>
    </source>
</reference>
<evidence type="ECO:0000256" key="3">
    <source>
        <dbReference type="ARBA" id="ARBA00007106"/>
    </source>
</evidence>
<name>A0A517YZ74_9BACT</name>
<dbReference type="SUPFAM" id="SSF117856">
    <property type="entry name" value="AF0104/ALDC/Ptd012-like"/>
    <property type="match status" value="1"/>
</dbReference>
<evidence type="ECO:0000256" key="6">
    <source>
        <dbReference type="ARBA" id="ARBA00022793"/>
    </source>
</evidence>
<evidence type="ECO:0000313" key="11">
    <source>
        <dbReference type="Proteomes" id="UP000317369"/>
    </source>
</evidence>
<dbReference type="PROSITE" id="PS51257">
    <property type="entry name" value="PROKAR_LIPOPROTEIN"/>
    <property type="match status" value="1"/>
</dbReference>
<dbReference type="KEGG" id="pcor:KS4_36230"/>
<dbReference type="AlphaFoldDB" id="A0A517YZ74"/>
<keyword evidence="8 9" id="KW-0456">Lyase</keyword>
<comment type="pathway">
    <text evidence="2 9">Polyol metabolism; (R,R)-butane-2,3-diol biosynthesis; (R,R)-butane-2,3-diol from pyruvate: step 2/3.</text>
</comment>
<keyword evidence="7 9" id="KW-0005">Acetoin biosynthesis</keyword>
<dbReference type="RefSeq" id="WP_145081041.1">
    <property type="nucleotide sequence ID" value="NZ_CP036425.1"/>
</dbReference>
<dbReference type="PANTHER" id="PTHR35524:SF1">
    <property type="entry name" value="ALPHA-ACETOLACTATE DECARBOXYLASE"/>
    <property type="match status" value="1"/>
</dbReference>
<gene>
    <name evidence="10" type="primary">aldB_2</name>
    <name evidence="10" type="ORF">KS4_36230</name>
</gene>
<comment type="similarity">
    <text evidence="3 9">Belongs to the alpha-acetolactate decarboxylase family.</text>
</comment>